<evidence type="ECO:0000313" key="3">
    <source>
        <dbReference type="EMBL" id="GER89040.1"/>
    </source>
</evidence>
<keyword evidence="4" id="KW-0695">RNA-directed DNA polymerase</keyword>
<evidence type="ECO:0000256" key="1">
    <source>
        <dbReference type="SAM" id="MobiDB-lite"/>
    </source>
</evidence>
<dbReference type="GO" id="GO:0004519">
    <property type="term" value="F:endonuclease activity"/>
    <property type="evidence" value="ECO:0007669"/>
    <property type="project" value="InterPro"/>
</dbReference>
<dbReference type="NCBIfam" id="TIGR04416">
    <property type="entry name" value="group_II_RT_mat"/>
    <property type="match status" value="1"/>
</dbReference>
<dbReference type="CDD" id="cd01651">
    <property type="entry name" value="RT_G2_intron"/>
    <property type="match status" value="1"/>
</dbReference>
<dbReference type="Pfam" id="PF01844">
    <property type="entry name" value="HNH"/>
    <property type="match status" value="1"/>
</dbReference>
<evidence type="ECO:0000313" key="4">
    <source>
        <dbReference type="EMBL" id="GER92251.1"/>
    </source>
</evidence>
<dbReference type="SMART" id="SM00507">
    <property type="entry name" value="HNHc"/>
    <property type="match status" value="1"/>
</dbReference>
<dbReference type="AlphaFoldDB" id="A0A5J4L0F4"/>
<dbReference type="InterPro" id="IPR051083">
    <property type="entry name" value="GrpII_Intron_Splice-Mob/Def"/>
</dbReference>
<protein>
    <submittedName>
        <fullName evidence="4">Group II intron reverse transcriptase/maturase</fullName>
    </submittedName>
</protein>
<dbReference type="PANTHER" id="PTHR34047">
    <property type="entry name" value="NUCLEAR INTRON MATURASE 1, MITOCHONDRIAL-RELATED"/>
    <property type="match status" value="1"/>
</dbReference>
<dbReference type="InterPro" id="IPR025960">
    <property type="entry name" value="RVT_N"/>
</dbReference>
<dbReference type="InterPro" id="IPR002711">
    <property type="entry name" value="HNH"/>
</dbReference>
<evidence type="ECO:0000313" key="5">
    <source>
        <dbReference type="Proteomes" id="UP000326912"/>
    </source>
</evidence>
<keyword evidence="4" id="KW-0548">Nucleotidyltransferase</keyword>
<keyword evidence="5" id="KW-1185">Reference proteome</keyword>
<keyword evidence="4" id="KW-0808">Transferase</keyword>
<comment type="caution">
    <text evidence="4">The sequence shown here is derived from an EMBL/GenBank/DDBJ whole genome shotgun (WGS) entry which is preliminary data.</text>
</comment>
<dbReference type="GO" id="GO:0003676">
    <property type="term" value="F:nucleic acid binding"/>
    <property type="evidence" value="ECO:0007669"/>
    <property type="project" value="InterPro"/>
</dbReference>
<dbReference type="GO" id="GO:0003964">
    <property type="term" value="F:RNA-directed DNA polymerase activity"/>
    <property type="evidence" value="ECO:0007669"/>
    <property type="project" value="UniProtKB-KW"/>
</dbReference>
<dbReference type="Pfam" id="PF08388">
    <property type="entry name" value="GIIM"/>
    <property type="match status" value="1"/>
</dbReference>
<dbReference type="GO" id="GO:0008270">
    <property type="term" value="F:zinc ion binding"/>
    <property type="evidence" value="ECO:0007669"/>
    <property type="project" value="InterPro"/>
</dbReference>
<reference evidence="4 5" key="1">
    <citation type="submission" date="2019-10" db="EMBL/GenBank/DDBJ databases">
        <title>Dictyobacter vulcani sp. nov., within the class Ktedonobacteria, isolated from soil of volcanic Mt. Zao.</title>
        <authorList>
            <person name="Zheng Y."/>
            <person name="Wang C.M."/>
            <person name="Sakai Y."/>
            <person name="Abe K."/>
            <person name="Yokota A."/>
            <person name="Yabe S."/>
        </authorList>
    </citation>
    <scope>NUCLEOTIDE SEQUENCE [LARGE SCALE GENOMIC DNA]</scope>
    <source>
        <strain evidence="4 5">W12</strain>
    </source>
</reference>
<dbReference type="RefSeq" id="WP_151756866.1">
    <property type="nucleotide sequence ID" value="NZ_BKZW01000001.1"/>
</dbReference>
<dbReference type="InterPro" id="IPR003615">
    <property type="entry name" value="HNH_nuc"/>
</dbReference>
<dbReference type="SUPFAM" id="SSF56672">
    <property type="entry name" value="DNA/RNA polymerases"/>
    <property type="match status" value="1"/>
</dbReference>
<sequence>MQGKTLANGTETHPDTNWNGIDWHQQERRVRNLRQRIFRATQAGDGKRVRSLQKLMLRSRANRLVSVRRVAQLNTGKNTPGVDKVLLKTPAARGRMVDHLGHYFLWTAKPARRVYIPKANGKQRPLGIPVMIDRCIQAMVKNALEPSWEARFEGCSYGFRPGRGCHDAIEKIYRLARPNKRKKWVLDADIKGAFDNISHEHLLKTIGSVPGCELIKQWLKAGYMDKGVFYETEAGTPQGGVISPLLANIALHGMEEALQIKHRKRGELDSKRALVRYADDFCVFCESQEDAEKVKQILTEWLGKRGLALSPEKTHIVHLTEGINFLGFNMRHYKAANTKTGWKLLTKPSKEAVQKHREKMKQEWEAVRGWTMQKILWKLNPIIRGWVNYYRTGTAKETFNKLDNWMFYKEVRHVKRMHPHKPKKWQQRKYWGKFNLDRQDHWVFGDRQTGQHLLKYRWFPIERHILVKGTASPDDRTLKDYWQRRNAAKAKDLTPSRQKIAKRQQGICLECRETLFNDEELHVHHRIPKAKGGKSNYGNLVLVHAFCHQKIHAGEDVKDELSG</sequence>
<dbReference type="Gene3D" id="3.30.70.270">
    <property type="match status" value="1"/>
</dbReference>
<organism evidence="4 5">
    <name type="scientific">Dictyobacter vulcani</name>
    <dbReference type="NCBI Taxonomy" id="2607529"/>
    <lineage>
        <taxon>Bacteria</taxon>
        <taxon>Bacillati</taxon>
        <taxon>Chloroflexota</taxon>
        <taxon>Ktedonobacteria</taxon>
        <taxon>Ktedonobacterales</taxon>
        <taxon>Dictyobacteraceae</taxon>
        <taxon>Dictyobacter</taxon>
    </lineage>
</organism>
<evidence type="ECO:0000259" key="2">
    <source>
        <dbReference type="PROSITE" id="PS50878"/>
    </source>
</evidence>
<dbReference type="InterPro" id="IPR043128">
    <property type="entry name" value="Rev_trsase/Diguanyl_cyclase"/>
</dbReference>
<dbReference type="Pfam" id="PF13655">
    <property type="entry name" value="RVT_N"/>
    <property type="match status" value="1"/>
</dbReference>
<dbReference type="CDD" id="cd00085">
    <property type="entry name" value="HNHc"/>
    <property type="match status" value="1"/>
</dbReference>
<dbReference type="Proteomes" id="UP000326912">
    <property type="component" value="Unassembled WGS sequence"/>
</dbReference>
<dbReference type="PROSITE" id="PS50878">
    <property type="entry name" value="RT_POL"/>
    <property type="match status" value="1"/>
</dbReference>
<dbReference type="EMBL" id="BKZW01000001">
    <property type="protein sequence ID" value="GER89040.1"/>
    <property type="molecule type" value="Genomic_DNA"/>
</dbReference>
<dbReference type="Pfam" id="PF00078">
    <property type="entry name" value="RVT_1"/>
    <property type="match status" value="1"/>
</dbReference>
<dbReference type="PANTHER" id="PTHR34047:SF10">
    <property type="entry name" value="GROUP II INTRON-ASSOCIATED OPEN READING FRAME"/>
    <property type="match status" value="1"/>
</dbReference>
<dbReference type="EMBL" id="BKZW01000007">
    <property type="protein sequence ID" value="GER92251.1"/>
    <property type="molecule type" value="Genomic_DNA"/>
</dbReference>
<dbReference type="InterPro" id="IPR013597">
    <property type="entry name" value="Mat_intron_G2"/>
</dbReference>
<feature type="domain" description="Reverse transcriptase" evidence="2">
    <location>
        <begin position="97"/>
        <end position="330"/>
    </location>
</feature>
<dbReference type="Gene3D" id="1.10.30.50">
    <property type="match status" value="1"/>
</dbReference>
<dbReference type="InterPro" id="IPR000477">
    <property type="entry name" value="RT_dom"/>
</dbReference>
<dbReference type="InterPro" id="IPR043502">
    <property type="entry name" value="DNA/RNA_pol_sf"/>
</dbReference>
<feature type="region of interest" description="Disordered" evidence="1">
    <location>
        <begin position="1"/>
        <end position="23"/>
    </location>
</feature>
<gene>
    <name evidence="3" type="ORF">KDW_32020</name>
    <name evidence="4" type="ORF">KDW_64130</name>
</gene>
<feature type="compositionally biased region" description="Polar residues" evidence="1">
    <location>
        <begin position="1"/>
        <end position="19"/>
    </location>
</feature>
<accession>A0A5J4L0F4</accession>
<dbReference type="InterPro" id="IPR030931">
    <property type="entry name" value="Group_II_RT_mat"/>
</dbReference>
<name>A0A5J4L0F4_9CHLR</name>
<proteinExistence type="predicted"/>